<evidence type="ECO:0000313" key="2">
    <source>
        <dbReference type="EMBL" id="CAF5033605.1"/>
    </source>
</evidence>
<name>A0A822BZH4_9BILA</name>
<evidence type="ECO:0000256" key="1">
    <source>
        <dbReference type="SAM" id="MobiDB-lite"/>
    </source>
</evidence>
<organism evidence="2 3">
    <name type="scientific">Rotaria socialis</name>
    <dbReference type="NCBI Taxonomy" id="392032"/>
    <lineage>
        <taxon>Eukaryota</taxon>
        <taxon>Metazoa</taxon>
        <taxon>Spiralia</taxon>
        <taxon>Gnathifera</taxon>
        <taxon>Rotifera</taxon>
        <taxon>Eurotatoria</taxon>
        <taxon>Bdelloidea</taxon>
        <taxon>Philodinida</taxon>
        <taxon>Philodinidae</taxon>
        <taxon>Rotaria</taxon>
    </lineage>
</organism>
<reference evidence="2" key="1">
    <citation type="submission" date="2021-02" db="EMBL/GenBank/DDBJ databases">
        <authorList>
            <person name="Nowell W R."/>
        </authorList>
    </citation>
    <scope>NUCLEOTIDE SEQUENCE</scope>
</reference>
<proteinExistence type="predicted"/>
<accession>A0A822BZH4</accession>
<dbReference type="Proteomes" id="UP000663848">
    <property type="component" value="Unassembled WGS sequence"/>
</dbReference>
<comment type="caution">
    <text evidence="2">The sequence shown here is derived from an EMBL/GenBank/DDBJ whole genome shotgun (WGS) entry which is preliminary data.</text>
</comment>
<feature type="non-terminal residue" evidence="2">
    <location>
        <position position="92"/>
    </location>
</feature>
<dbReference type="AlphaFoldDB" id="A0A822BZH4"/>
<evidence type="ECO:0000313" key="3">
    <source>
        <dbReference type="Proteomes" id="UP000663848"/>
    </source>
</evidence>
<dbReference type="EMBL" id="CAJOBR010044064">
    <property type="protein sequence ID" value="CAF5033605.1"/>
    <property type="molecule type" value="Genomic_DNA"/>
</dbReference>
<feature type="region of interest" description="Disordered" evidence="1">
    <location>
        <begin position="22"/>
        <end position="42"/>
    </location>
</feature>
<sequence>MGVVNTAQRLSVGAISVARRLSSGNVNQPKRMPSLSDDDERHNIPSIASEVQTEAFKDLLVGAALCNNAEKQIVQDAQIGQDVSKMKSELRL</sequence>
<gene>
    <name evidence="2" type="ORF">QYT958_LOCUS40845</name>
</gene>
<protein>
    <submittedName>
        <fullName evidence="2">Uncharacterized protein</fullName>
    </submittedName>
</protein>